<dbReference type="GO" id="GO:0009052">
    <property type="term" value="P:pentose-phosphate shunt, non-oxidative branch"/>
    <property type="evidence" value="ECO:0007669"/>
    <property type="project" value="UniProtKB-UniRule"/>
</dbReference>
<dbReference type="Gene3D" id="3.40.50.1360">
    <property type="match status" value="1"/>
</dbReference>
<evidence type="ECO:0000256" key="1">
    <source>
        <dbReference type="ARBA" id="ARBA00001713"/>
    </source>
</evidence>
<dbReference type="Proteomes" id="UP000190409">
    <property type="component" value="Unassembled WGS sequence"/>
</dbReference>
<evidence type="ECO:0000313" key="5">
    <source>
        <dbReference type="Proteomes" id="UP000190409"/>
    </source>
</evidence>
<evidence type="ECO:0000313" key="4">
    <source>
        <dbReference type="EMBL" id="OOL81310.1"/>
    </source>
</evidence>
<comment type="pathway">
    <text evidence="3">Carbohydrate degradation; pentose phosphate pathway; D-ribose 5-phosphate from D-ribulose 5-phosphate (non-oxidative stage): step 1/1.</text>
</comment>
<comment type="caution">
    <text evidence="4">The sequence shown here is derived from an EMBL/GenBank/DDBJ whole genome shotgun (WGS) entry which is preliminary data.</text>
</comment>
<dbReference type="SUPFAM" id="SSF100950">
    <property type="entry name" value="NagB/RpiA/CoA transferase-like"/>
    <property type="match status" value="1"/>
</dbReference>
<feature type="binding site" evidence="3">
    <location>
        <position position="121"/>
    </location>
    <ligand>
        <name>substrate</name>
    </ligand>
</feature>
<feature type="binding site" evidence="3">
    <location>
        <begin position="25"/>
        <end position="28"/>
    </location>
    <ligand>
        <name>substrate</name>
    </ligand>
</feature>
<dbReference type="InterPro" id="IPR004788">
    <property type="entry name" value="Ribose5P_isomerase_type_A"/>
</dbReference>
<proteinExistence type="inferred from homology"/>
<dbReference type="PANTHER" id="PTHR11934:SF0">
    <property type="entry name" value="RIBOSE-5-PHOSPHATE ISOMERASE"/>
    <property type="match status" value="1"/>
</dbReference>
<dbReference type="PANTHER" id="PTHR11934">
    <property type="entry name" value="RIBOSE-5-PHOSPHATE ISOMERASE"/>
    <property type="match status" value="1"/>
</dbReference>
<accession>A0A1S8KNM4</accession>
<dbReference type="HAMAP" id="MF_00170">
    <property type="entry name" value="Rib_5P_isom_A"/>
    <property type="match status" value="1"/>
</dbReference>
<dbReference type="FunFam" id="3.40.50.1360:FF:000001">
    <property type="entry name" value="Ribose-5-phosphate isomerase A"/>
    <property type="match status" value="1"/>
</dbReference>
<dbReference type="InterPro" id="IPR020672">
    <property type="entry name" value="Ribose5P_isomerase_typA_subgr"/>
</dbReference>
<sequence>MNLKQQVAIEAAKLVKSGMTVGLGTGSTVYYLVEELGRLVREEGLDFVATSTSTRTRQQGEKLGLTVVDIDDAPPIDLTIDGADEVDPHFNGIKGGGAAHLFEKIVAINSKRNVWIVDESKLVEQLGAFPLPVEVVKFGSQRLFDHLKAHDLRPIFREDESGQKLLTDDGNYIIDLHLEQIENPAELASWLSRQVGVVEHGLFLDIADTVIVGGKSGLKVLEKK</sequence>
<feature type="active site" description="Proton acceptor" evidence="3">
    <location>
        <position position="103"/>
    </location>
</feature>
<dbReference type="Gene3D" id="3.30.70.260">
    <property type="match status" value="1"/>
</dbReference>
<dbReference type="SUPFAM" id="SSF75445">
    <property type="entry name" value="D-ribose-5-phosphate isomerase (RpiA), lid domain"/>
    <property type="match status" value="1"/>
</dbReference>
<dbReference type="NCBIfam" id="NF001924">
    <property type="entry name" value="PRK00702.1"/>
    <property type="match status" value="1"/>
</dbReference>
<organism evidence="4 5">
    <name type="scientific">Dolosigranulum pigrum</name>
    <dbReference type="NCBI Taxonomy" id="29394"/>
    <lineage>
        <taxon>Bacteria</taxon>
        <taxon>Bacillati</taxon>
        <taxon>Bacillota</taxon>
        <taxon>Bacilli</taxon>
        <taxon>Lactobacillales</taxon>
        <taxon>Carnobacteriaceae</taxon>
        <taxon>Dolosigranulum</taxon>
    </lineage>
</organism>
<comment type="similarity">
    <text evidence="3">Belongs to the ribose 5-phosphate isomerase family.</text>
</comment>
<dbReference type="EMBL" id="MUYF01000003">
    <property type="protein sequence ID" value="OOL81310.1"/>
    <property type="molecule type" value="Genomic_DNA"/>
</dbReference>
<feature type="binding site" evidence="3">
    <location>
        <begin position="94"/>
        <end position="97"/>
    </location>
    <ligand>
        <name>substrate</name>
    </ligand>
</feature>
<protein>
    <recommendedName>
        <fullName evidence="3">Ribose-5-phosphate isomerase A</fullName>
        <ecNumber evidence="3">5.3.1.6</ecNumber>
    </recommendedName>
    <alternativeName>
        <fullName evidence="3">Phosphoriboisomerase A</fullName>
        <shortName evidence="3">PRI</shortName>
    </alternativeName>
</protein>
<dbReference type="GO" id="GO:0004751">
    <property type="term" value="F:ribose-5-phosphate isomerase activity"/>
    <property type="evidence" value="ECO:0007669"/>
    <property type="project" value="UniProtKB-UniRule"/>
</dbReference>
<dbReference type="GO" id="GO:0006014">
    <property type="term" value="P:D-ribose metabolic process"/>
    <property type="evidence" value="ECO:0007669"/>
    <property type="project" value="TreeGrafter"/>
</dbReference>
<keyword evidence="2 3" id="KW-0413">Isomerase</keyword>
<dbReference type="InterPro" id="IPR037171">
    <property type="entry name" value="NagB/RpiA_transferase-like"/>
</dbReference>
<dbReference type="Pfam" id="PF06026">
    <property type="entry name" value="Rib_5-P_isom_A"/>
    <property type="match status" value="1"/>
</dbReference>
<dbReference type="CDD" id="cd01398">
    <property type="entry name" value="RPI_A"/>
    <property type="match status" value="1"/>
</dbReference>
<dbReference type="NCBIfam" id="TIGR00021">
    <property type="entry name" value="rpiA"/>
    <property type="match status" value="1"/>
</dbReference>
<dbReference type="UniPathway" id="UPA00115">
    <property type="reaction ID" value="UER00412"/>
</dbReference>
<comment type="function">
    <text evidence="3">Catalyzes the reversible conversion of ribose-5-phosphate to ribulose 5-phosphate.</text>
</comment>
<comment type="catalytic activity">
    <reaction evidence="1 3">
        <text>aldehydo-D-ribose 5-phosphate = D-ribulose 5-phosphate</text>
        <dbReference type="Rhea" id="RHEA:14657"/>
        <dbReference type="ChEBI" id="CHEBI:58121"/>
        <dbReference type="ChEBI" id="CHEBI:58273"/>
        <dbReference type="EC" id="5.3.1.6"/>
    </reaction>
</comment>
<gene>
    <name evidence="3" type="primary">rpiA</name>
    <name evidence="4" type="ORF">BWX42_05835</name>
</gene>
<dbReference type="EC" id="5.3.1.6" evidence="3"/>
<evidence type="ECO:0000256" key="3">
    <source>
        <dbReference type="HAMAP-Rule" id="MF_00170"/>
    </source>
</evidence>
<dbReference type="GO" id="GO:0005829">
    <property type="term" value="C:cytosol"/>
    <property type="evidence" value="ECO:0007669"/>
    <property type="project" value="TreeGrafter"/>
</dbReference>
<reference evidence="4 5" key="1">
    <citation type="submission" date="2017-01" db="EMBL/GenBank/DDBJ databases">
        <title>Complete Genome Sequence of Dolosigranulum pigrum isolated from a Patient with interstitial lung disease.</title>
        <authorList>
            <person name="Mukhopadhyay R."/>
            <person name="Joaquin J."/>
            <person name="Hogue R."/>
            <person name="Fitzgerald S."/>
            <person name="Jospin G."/>
            <person name="Eisen J.A."/>
            <person name="Chaturvedi V."/>
        </authorList>
    </citation>
    <scope>NUCLEOTIDE SEQUENCE [LARGE SCALE GENOMIC DNA]</scope>
    <source>
        <strain evidence="4 5">15S00348</strain>
    </source>
</reference>
<name>A0A1S8KNM4_9LACT</name>
<evidence type="ECO:0000256" key="2">
    <source>
        <dbReference type="ARBA" id="ARBA00023235"/>
    </source>
</evidence>
<comment type="subunit">
    <text evidence="3">Homodimer.</text>
</comment>
<feature type="binding site" evidence="3">
    <location>
        <begin position="81"/>
        <end position="84"/>
    </location>
    <ligand>
        <name>substrate</name>
    </ligand>
</feature>
<dbReference type="AlphaFoldDB" id="A0A1S8KNM4"/>